<evidence type="ECO:0000256" key="1">
    <source>
        <dbReference type="ARBA" id="ARBA00023015"/>
    </source>
</evidence>
<protein>
    <submittedName>
        <fullName evidence="5">TrmB family transcriptional regulator</fullName>
    </submittedName>
    <submittedName>
        <fullName evidence="6">Winged helix DNA-binding protein</fullName>
    </submittedName>
</protein>
<dbReference type="PANTHER" id="PTHR42756:SF1">
    <property type="entry name" value="TRANSCRIPTIONAL REPRESSOR OF EMRAB OPERON"/>
    <property type="match status" value="1"/>
</dbReference>
<proteinExistence type="predicted"/>
<dbReference type="Gene3D" id="1.10.10.10">
    <property type="entry name" value="Winged helix-like DNA-binding domain superfamily/Winged helix DNA-binding domain"/>
    <property type="match status" value="1"/>
</dbReference>
<keyword evidence="8" id="KW-1185">Reference proteome</keyword>
<dbReference type="InterPro" id="IPR000835">
    <property type="entry name" value="HTH_MarR-typ"/>
</dbReference>
<evidence type="ECO:0000313" key="8">
    <source>
        <dbReference type="Proteomes" id="UP000476934"/>
    </source>
</evidence>
<feature type="domain" description="HTH marR-type" evidence="4">
    <location>
        <begin position="5"/>
        <end position="139"/>
    </location>
</feature>
<dbReference type="RefSeq" id="WP_025728304.1">
    <property type="nucleotide sequence ID" value="NZ_JAAIWK010000015.1"/>
</dbReference>
<gene>
    <name evidence="6" type="ORF">G4D61_10485</name>
    <name evidence="5" type="ORF">NG54_05320</name>
</gene>
<dbReference type="OrthoDB" id="288929at2"/>
<evidence type="ECO:0000313" key="7">
    <source>
        <dbReference type="Proteomes" id="UP000030588"/>
    </source>
</evidence>
<dbReference type="Proteomes" id="UP000030588">
    <property type="component" value="Unassembled WGS sequence"/>
</dbReference>
<dbReference type="InterPro" id="IPR036388">
    <property type="entry name" value="WH-like_DNA-bd_sf"/>
</dbReference>
<evidence type="ECO:0000313" key="6">
    <source>
        <dbReference type="EMBL" id="NEY20382.1"/>
    </source>
</evidence>
<dbReference type="GO" id="GO:0003677">
    <property type="term" value="F:DNA binding"/>
    <property type="evidence" value="ECO:0007669"/>
    <property type="project" value="UniProtKB-KW"/>
</dbReference>
<evidence type="ECO:0000313" key="5">
    <source>
        <dbReference type="EMBL" id="KHD86046.1"/>
    </source>
</evidence>
<dbReference type="Pfam" id="PF01047">
    <property type="entry name" value="MarR"/>
    <property type="match status" value="1"/>
</dbReference>
<sequence length="144" mass="16974">MGRLENNNSVDLELIFRNVYRKIREEMQLLLREYVTTNEYMVLKLLSEVPMRSSDLSRALQVSASHITSVTDSLVEKGLIERNRSSKDRRVVDLLLTDEGKALVKQLNKIKRDSMKQHLEIFTEEERNVLIKLFRKFEAHLNQQ</sequence>
<dbReference type="SMART" id="SM00347">
    <property type="entry name" value="HTH_MARR"/>
    <property type="match status" value="1"/>
</dbReference>
<reference evidence="6 8" key="2">
    <citation type="submission" date="2020-02" db="EMBL/GenBank/DDBJ databases">
        <authorList>
            <person name="Feng H."/>
        </authorList>
    </citation>
    <scope>NUCLEOTIDE SEQUENCE [LARGE SCALE GENOMIC DNA]</scope>
    <source>
        <strain evidence="6 8">Gsoil 114</strain>
    </source>
</reference>
<keyword evidence="3" id="KW-0804">Transcription</keyword>
<name>A0A0A6VEP3_9BACI</name>
<dbReference type="Proteomes" id="UP000476934">
    <property type="component" value="Unassembled WGS sequence"/>
</dbReference>
<keyword evidence="1" id="KW-0805">Transcription regulation</keyword>
<dbReference type="PROSITE" id="PS50995">
    <property type="entry name" value="HTH_MARR_2"/>
    <property type="match status" value="1"/>
</dbReference>
<evidence type="ECO:0000256" key="3">
    <source>
        <dbReference type="ARBA" id="ARBA00023163"/>
    </source>
</evidence>
<dbReference type="PRINTS" id="PR00598">
    <property type="entry name" value="HTHMARR"/>
</dbReference>
<dbReference type="SUPFAM" id="SSF46785">
    <property type="entry name" value="Winged helix' DNA-binding domain"/>
    <property type="match status" value="1"/>
</dbReference>
<dbReference type="GO" id="GO:0003700">
    <property type="term" value="F:DNA-binding transcription factor activity"/>
    <property type="evidence" value="ECO:0007669"/>
    <property type="project" value="InterPro"/>
</dbReference>
<dbReference type="PANTHER" id="PTHR42756">
    <property type="entry name" value="TRANSCRIPTIONAL REGULATOR, MARR"/>
    <property type="match status" value="1"/>
</dbReference>
<reference evidence="6 8" key="3">
    <citation type="submission" date="2020-03" db="EMBL/GenBank/DDBJ databases">
        <title>Bacillus aquiflavi sp. nov., isolated from yellow water of strong flavor Chinese baijiu in Yibin region of China.</title>
        <authorList>
            <person name="Xie J."/>
        </authorList>
    </citation>
    <scope>NUCLEOTIDE SEQUENCE [LARGE SCALE GENOMIC DNA]</scope>
    <source>
        <strain evidence="6 8">Gsoil 114</strain>
    </source>
</reference>
<evidence type="ECO:0000259" key="4">
    <source>
        <dbReference type="PROSITE" id="PS50995"/>
    </source>
</evidence>
<dbReference type="AlphaFoldDB" id="A0A0A6VEP3"/>
<keyword evidence="2 6" id="KW-0238">DNA-binding</keyword>
<organism evidence="5 7">
    <name type="scientific">Heyndrickxia ginsengihumi</name>
    <dbReference type="NCBI Taxonomy" id="363870"/>
    <lineage>
        <taxon>Bacteria</taxon>
        <taxon>Bacillati</taxon>
        <taxon>Bacillota</taxon>
        <taxon>Bacilli</taxon>
        <taxon>Bacillales</taxon>
        <taxon>Bacillaceae</taxon>
        <taxon>Heyndrickxia</taxon>
    </lineage>
</organism>
<dbReference type="InterPro" id="IPR036390">
    <property type="entry name" value="WH_DNA-bd_sf"/>
</dbReference>
<dbReference type="STRING" id="363870.NG54_05320"/>
<dbReference type="EMBL" id="JAAIWK010000015">
    <property type="protein sequence ID" value="NEY20382.1"/>
    <property type="molecule type" value="Genomic_DNA"/>
</dbReference>
<reference evidence="5 7" key="1">
    <citation type="submission" date="2014-10" db="EMBL/GenBank/DDBJ databases">
        <title>Draft genome of phytase producing Bacillus ginsengihumi strain M2.11.</title>
        <authorList>
            <person name="Toymentseva A."/>
            <person name="Boulygina E.A."/>
            <person name="Kazakov S.V."/>
            <person name="Kayumov I."/>
            <person name="Suleimanova A.D."/>
            <person name="Mardanova A.M."/>
            <person name="Maria S.N."/>
            <person name="Sergey M.Y."/>
            <person name="Sharipova M.R."/>
        </authorList>
    </citation>
    <scope>NUCLEOTIDE SEQUENCE [LARGE SCALE GENOMIC DNA]</scope>
    <source>
        <strain evidence="5 7">M2.11</strain>
    </source>
</reference>
<dbReference type="EMBL" id="JRUN01000011">
    <property type="protein sequence ID" value="KHD86046.1"/>
    <property type="molecule type" value="Genomic_DNA"/>
</dbReference>
<accession>A0A0A6VEP3</accession>
<comment type="caution">
    <text evidence="5">The sequence shown here is derived from an EMBL/GenBank/DDBJ whole genome shotgun (WGS) entry which is preliminary data.</text>
</comment>
<evidence type="ECO:0000256" key="2">
    <source>
        <dbReference type="ARBA" id="ARBA00023125"/>
    </source>
</evidence>